<dbReference type="RefSeq" id="WP_296942060.1">
    <property type="nucleotide sequence ID" value="NZ_LT599032.1"/>
</dbReference>
<evidence type="ECO:0000313" key="2">
    <source>
        <dbReference type="EMBL" id="SBW02417.1"/>
    </source>
</evidence>
<dbReference type="PROSITE" id="PS51257">
    <property type="entry name" value="PROKAR_LIPOPROTEIN"/>
    <property type="match status" value="1"/>
</dbReference>
<dbReference type="EMBL" id="FLUM01000003">
    <property type="protein sequence ID" value="SBW02417.1"/>
    <property type="molecule type" value="Genomic_DNA"/>
</dbReference>
<dbReference type="AlphaFoldDB" id="A0A212JST3"/>
<dbReference type="Pfam" id="PF19643">
    <property type="entry name" value="DUF6146"/>
    <property type="match status" value="1"/>
</dbReference>
<accession>A0A212JST3</accession>
<proteinExistence type="predicted"/>
<reference evidence="2" key="1">
    <citation type="submission" date="2016-04" db="EMBL/GenBank/DDBJ databases">
        <authorList>
            <person name="Evans L.H."/>
            <person name="Alamgir A."/>
            <person name="Owens N."/>
            <person name="Weber N.D."/>
            <person name="Virtaneva K."/>
            <person name="Barbian K."/>
            <person name="Babar A."/>
            <person name="Rosenke K."/>
        </authorList>
    </citation>
    <scope>NUCLEOTIDE SEQUENCE</scope>
    <source>
        <strain evidence="2">86-1</strain>
    </source>
</reference>
<keyword evidence="1" id="KW-0732">Signal</keyword>
<name>A0A212JST3_9BACT</name>
<dbReference type="InterPro" id="IPR046144">
    <property type="entry name" value="DUF6146"/>
</dbReference>
<organism evidence="2">
    <name type="scientific">uncultured Dysgonomonas sp</name>
    <dbReference type="NCBI Taxonomy" id="206096"/>
    <lineage>
        <taxon>Bacteria</taxon>
        <taxon>Pseudomonadati</taxon>
        <taxon>Bacteroidota</taxon>
        <taxon>Bacteroidia</taxon>
        <taxon>Bacteroidales</taxon>
        <taxon>Dysgonomonadaceae</taxon>
        <taxon>Dysgonomonas</taxon>
        <taxon>environmental samples</taxon>
    </lineage>
</organism>
<feature type="signal peptide" evidence="1">
    <location>
        <begin position="1"/>
        <end position="18"/>
    </location>
</feature>
<sequence length="225" mass="25891">MKKHLLVILMLASLGCFGQQDIAVSVKMRTVDVLSSSNKVPDFRYLSHEKILLVGYAETKRIKVKNLPKPVFVIDGLVMDNDSVCRVDPNTIKSISIIKKEQAGIAGLLFKDYVIITTNFNEKETLEGLKEYEVIVFDAGYEAFLAIQKPIEFYSPFTLKARNAVMTSEWNTRCSLPSIYDSRIYESKVDYNSEIEYNMEVEYKLYMFFKYMEKEYNISLAGTML</sequence>
<evidence type="ECO:0008006" key="3">
    <source>
        <dbReference type="Google" id="ProtNLM"/>
    </source>
</evidence>
<gene>
    <name evidence="2" type="ORF">KL86DYS1_30295</name>
</gene>
<evidence type="ECO:0000256" key="1">
    <source>
        <dbReference type="SAM" id="SignalP"/>
    </source>
</evidence>
<protein>
    <recommendedName>
        <fullName evidence="3">TonB-dependent receptor plug domain-containing protein</fullName>
    </recommendedName>
</protein>
<feature type="chain" id="PRO_5012962291" description="TonB-dependent receptor plug domain-containing protein" evidence="1">
    <location>
        <begin position="19"/>
        <end position="225"/>
    </location>
</feature>